<gene>
    <name evidence="1" type="ORF">A3Q56_07215</name>
</gene>
<comment type="caution">
    <text evidence="1">The sequence shown here is derived from an EMBL/GenBank/DDBJ whole genome shotgun (WGS) entry which is preliminary data.</text>
</comment>
<dbReference type="Proteomes" id="UP000078046">
    <property type="component" value="Unassembled WGS sequence"/>
</dbReference>
<reference evidence="1 2" key="1">
    <citation type="submission" date="2016-04" db="EMBL/GenBank/DDBJ databases">
        <title>The genome of Intoshia linei affirms orthonectids as highly simplified spiralians.</title>
        <authorList>
            <person name="Mikhailov K.V."/>
            <person name="Slusarev G.S."/>
            <person name="Nikitin M.A."/>
            <person name="Logacheva M.D."/>
            <person name="Penin A."/>
            <person name="Aleoshin V."/>
            <person name="Panchin Y.V."/>
        </authorList>
    </citation>
    <scope>NUCLEOTIDE SEQUENCE [LARGE SCALE GENOMIC DNA]</scope>
    <source>
        <strain evidence="1">Intl2013</strain>
        <tissue evidence="1">Whole animal</tissue>
    </source>
</reference>
<keyword evidence="2" id="KW-1185">Reference proteome</keyword>
<dbReference type="AlphaFoldDB" id="A0A177ASU9"/>
<sequence length="225" mass="26567">MDLDLLKLDQENSILKLSNYETFLKESIQLYSKLENYFDESRFNKTNDTINYIYLSNMVNEYVLIELKNLVKCTNSDSISNIINSDINIEMKKNFKFTNGINNTPLELLYIKHVDDVNNLIYSFCFNDYLFYSIYKEDITIYWDITLDGRKSTIQQKSCNCAILPMGSFYKINPSNDCMLLKLNVLSLKSIYNYYKIDKSNILANDYLPSIEKLCVYQFIKLMKH</sequence>
<organism evidence="1 2">
    <name type="scientific">Intoshia linei</name>
    <dbReference type="NCBI Taxonomy" id="1819745"/>
    <lineage>
        <taxon>Eukaryota</taxon>
        <taxon>Metazoa</taxon>
        <taxon>Spiralia</taxon>
        <taxon>Lophotrochozoa</taxon>
        <taxon>Mesozoa</taxon>
        <taxon>Orthonectida</taxon>
        <taxon>Rhopaluridae</taxon>
        <taxon>Intoshia</taxon>
    </lineage>
</organism>
<name>A0A177ASU9_9BILA</name>
<evidence type="ECO:0000313" key="2">
    <source>
        <dbReference type="Proteomes" id="UP000078046"/>
    </source>
</evidence>
<proteinExistence type="predicted"/>
<protein>
    <submittedName>
        <fullName evidence="1">Uncharacterized protein</fullName>
    </submittedName>
</protein>
<evidence type="ECO:0000313" key="1">
    <source>
        <dbReference type="EMBL" id="OAF65069.1"/>
    </source>
</evidence>
<dbReference type="EMBL" id="LWCA01001462">
    <property type="protein sequence ID" value="OAF65069.1"/>
    <property type="molecule type" value="Genomic_DNA"/>
</dbReference>
<accession>A0A177ASU9</accession>